<feature type="transmembrane region" description="Helical" evidence="1">
    <location>
        <begin position="16"/>
        <end position="36"/>
    </location>
</feature>
<keyword evidence="1" id="KW-0812">Transmembrane</keyword>
<keyword evidence="1" id="KW-1133">Transmembrane helix</keyword>
<organism evidence="2 3">
    <name type="scientific">Microbacterium hominis</name>
    <dbReference type="NCBI Taxonomy" id="162426"/>
    <lineage>
        <taxon>Bacteria</taxon>
        <taxon>Bacillati</taxon>
        <taxon>Actinomycetota</taxon>
        <taxon>Actinomycetes</taxon>
        <taxon>Micrococcales</taxon>
        <taxon>Microbacteriaceae</taxon>
        <taxon>Microbacterium</taxon>
    </lineage>
</organism>
<evidence type="ECO:0000313" key="2">
    <source>
        <dbReference type="EMBL" id="AUG29441.1"/>
    </source>
</evidence>
<gene>
    <name evidence="2" type="ORF">CXR34_08175</name>
</gene>
<protein>
    <submittedName>
        <fullName evidence="2">Uncharacterized protein</fullName>
    </submittedName>
</protein>
<dbReference type="AlphaFoldDB" id="A0A2K9DBF2"/>
<reference evidence="2 3" key="1">
    <citation type="submission" date="2017-12" db="EMBL/GenBank/DDBJ databases">
        <title>Isolation and characterization of estrogens degradatiion strain Microbacterium hominis SJTG1.</title>
        <authorList>
            <person name="Xiong W."/>
            <person name="Yin C."/>
            <person name="Zheng D."/>
            <person name="Liang R."/>
        </authorList>
    </citation>
    <scope>NUCLEOTIDE SEQUENCE [LARGE SCALE GENOMIC DNA]</scope>
    <source>
        <strain evidence="2 3">SJTG1</strain>
    </source>
</reference>
<keyword evidence="1" id="KW-0472">Membrane</keyword>
<evidence type="ECO:0000313" key="3">
    <source>
        <dbReference type="Proteomes" id="UP000233276"/>
    </source>
</evidence>
<dbReference type="Proteomes" id="UP000233276">
    <property type="component" value="Chromosome"/>
</dbReference>
<name>A0A2K9DBF2_9MICO</name>
<proteinExistence type="predicted"/>
<sequence>MGTMISFFDAPQSSPMVVVALILGSAAAIAFIVATVRFPEGARRGGKAVVILGGLVLVLLSAVTTASIGLSEERQTRAENYRSQIEDVYGTQLTVQQVRELGFPMDEPSKPASYSTISVIVGEGAHATSQDIRLIWDGGAFRLLTRLPSNNWVDLASVKS</sequence>
<evidence type="ECO:0000256" key="1">
    <source>
        <dbReference type="SAM" id="Phobius"/>
    </source>
</evidence>
<accession>A0A2K9DBF2</accession>
<dbReference type="KEGG" id="mhos:CXR34_08175"/>
<dbReference type="EMBL" id="CP025299">
    <property type="protein sequence ID" value="AUG29441.1"/>
    <property type="molecule type" value="Genomic_DNA"/>
</dbReference>
<feature type="transmembrane region" description="Helical" evidence="1">
    <location>
        <begin position="48"/>
        <end position="70"/>
    </location>
</feature>